<name>A0A6A6J4T4_WESOR</name>
<dbReference type="Proteomes" id="UP000800097">
    <property type="component" value="Unassembled WGS sequence"/>
</dbReference>
<proteinExistence type="predicted"/>
<feature type="region of interest" description="Disordered" evidence="1">
    <location>
        <begin position="124"/>
        <end position="149"/>
    </location>
</feature>
<dbReference type="GeneID" id="54547412"/>
<evidence type="ECO:0000313" key="2">
    <source>
        <dbReference type="EMBL" id="KAF2271590.1"/>
    </source>
</evidence>
<protein>
    <submittedName>
        <fullName evidence="2">Uncharacterized protein</fullName>
    </submittedName>
</protein>
<organism evidence="2 3">
    <name type="scientific">Westerdykella ornata</name>
    <dbReference type="NCBI Taxonomy" id="318751"/>
    <lineage>
        <taxon>Eukaryota</taxon>
        <taxon>Fungi</taxon>
        <taxon>Dikarya</taxon>
        <taxon>Ascomycota</taxon>
        <taxon>Pezizomycotina</taxon>
        <taxon>Dothideomycetes</taxon>
        <taxon>Pleosporomycetidae</taxon>
        <taxon>Pleosporales</taxon>
        <taxon>Sporormiaceae</taxon>
        <taxon>Westerdykella</taxon>
    </lineage>
</organism>
<dbReference type="RefSeq" id="XP_033649129.1">
    <property type="nucleotide sequence ID" value="XM_033794237.1"/>
</dbReference>
<reference evidence="2" key="1">
    <citation type="journal article" date="2020" name="Stud. Mycol.">
        <title>101 Dothideomycetes genomes: a test case for predicting lifestyles and emergence of pathogens.</title>
        <authorList>
            <person name="Haridas S."/>
            <person name="Albert R."/>
            <person name="Binder M."/>
            <person name="Bloem J."/>
            <person name="Labutti K."/>
            <person name="Salamov A."/>
            <person name="Andreopoulos B."/>
            <person name="Baker S."/>
            <person name="Barry K."/>
            <person name="Bills G."/>
            <person name="Bluhm B."/>
            <person name="Cannon C."/>
            <person name="Castanera R."/>
            <person name="Culley D."/>
            <person name="Daum C."/>
            <person name="Ezra D."/>
            <person name="Gonzalez J."/>
            <person name="Henrissat B."/>
            <person name="Kuo A."/>
            <person name="Liang C."/>
            <person name="Lipzen A."/>
            <person name="Lutzoni F."/>
            <person name="Magnuson J."/>
            <person name="Mondo S."/>
            <person name="Nolan M."/>
            <person name="Ohm R."/>
            <person name="Pangilinan J."/>
            <person name="Park H.-J."/>
            <person name="Ramirez L."/>
            <person name="Alfaro M."/>
            <person name="Sun H."/>
            <person name="Tritt A."/>
            <person name="Yoshinaga Y."/>
            <person name="Zwiers L.-H."/>
            <person name="Turgeon B."/>
            <person name="Goodwin S."/>
            <person name="Spatafora J."/>
            <person name="Crous P."/>
            <person name="Grigoriev I."/>
        </authorList>
    </citation>
    <scope>NUCLEOTIDE SEQUENCE</scope>
    <source>
        <strain evidence="2">CBS 379.55</strain>
    </source>
</reference>
<dbReference type="EMBL" id="ML986537">
    <property type="protein sequence ID" value="KAF2271590.1"/>
    <property type="molecule type" value="Genomic_DNA"/>
</dbReference>
<accession>A0A6A6J4T4</accession>
<gene>
    <name evidence="2" type="ORF">EI97DRAFT_263739</name>
</gene>
<sequence length="149" mass="15926">MAAGMHIVRQRPGTALIAQRRNSNVGVSTVTDGVGARGLLASGVHRQAWNQHCIFASHSRGRLDSEIEDPVQRILFDPDPPGIQHAVEMQLLGHNHGVAVRRCSPVLLFFSKIDRVAWGGAGGRMCKEDPPAETAESGGVVGKADDMAD</sequence>
<evidence type="ECO:0000256" key="1">
    <source>
        <dbReference type="SAM" id="MobiDB-lite"/>
    </source>
</evidence>
<dbReference type="AlphaFoldDB" id="A0A6A6J4T4"/>
<keyword evidence="3" id="KW-1185">Reference proteome</keyword>
<evidence type="ECO:0000313" key="3">
    <source>
        <dbReference type="Proteomes" id="UP000800097"/>
    </source>
</evidence>